<dbReference type="GO" id="GO:0005524">
    <property type="term" value="F:ATP binding"/>
    <property type="evidence" value="ECO:0007669"/>
    <property type="project" value="UniProtKB-KW"/>
</dbReference>
<keyword evidence="2" id="KW-0813">Transport</keyword>
<dbReference type="PROSITE" id="PS50893">
    <property type="entry name" value="ABC_TRANSPORTER_2"/>
    <property type="match status" value="1"/>
</dbReference>
<keyword evidence="20" id="KW-1185">Reference proteome</keyword>
<dbReference type="Gene3D" id="3.40.50.300">
    <property type="entry name" value="P-loop containing nucleotide triphosphate hydrolases"/>
    <property type="match status" value="1"/>
</dbReference>
<dbReference type="AlphaFoldDB" id="A0A2X4REN9"/>
<evidence type="ECO:0000256" key="1">
    <source>
        <dbReference type="ARBA" id="ARBA00004515"/>
    </source>
</evidence>
<dbReference type="CDD" id="cd03259">
    <property type="entry name" value="ABC_Carb_Solutes_like"/>
    <property type="match status" value="1"/>
</dbReference>
<proteinExistence type="predicted"/>
<evidence type="ECO:0000313" key="19">
    <source>
        <dbReference type="Proteomes" id="UP000249264"/>
    </source>
</evidence>
<evidence type="ECO:0000313" key="17">
    <source>
        <dbReference type="EMBL" id="QPS60622.1"/>
    </source>
</evidence>
<evidence type="ECO:0000256" key="6">
    <source>
        <dbReference type="ARBA" id="ARBA00022840"/>
    </source>
</evidence>
<evidence type="ECO:0000256" key="12">
    <source>
        <dbReference type="ARBA" id="ARBA00063658"/>
    </source>
</evidence>
<dbReference type="InterPro" id="IPR003593">
    <property type="entry name" value="AAA+_ATPase"/>
</dbReference>
<dbReference type="EMBL" id="CP065689">
    <property type="protein sequence ID" value="QPS60622.1"/>
    <property type="molecule type" value="Genomic_DNA"/>
</dbReference>
<evidence type="ECO:0000256" key="7">
    <source>
        <dbReference type="ARBA" id="ARBA00023004"/>
    </source>
</evidence>
<dbReference type="GeneID" id="70783701"/>
<keyword evidence="9" id="KW-0472">Membrane</keyword>
<keyword evidence="6 18" id="KW-0067">ATP-binding</keyword>
<keyword evidence="8" id="KW-0406">Ion transport</keyword>
<dbReference type="STRING" id="38301.NX84_04745"/>
<dbReference type="PANTHER" id="PTHR42781">
    <property type="entry name" value="SPERMIDINE/PUTRESCINE IMPORT ATP-BINDING PROTEIN POTA"/>
    <property type="match status" value="1"/>
</dbReference>
<evidence type="ECO:0000313" key="18">
    <source>
        <dbReference type="EMBL" id="SQI00501.1"/>
    </source>
</evidence>
<dbReference type="Proteomes" id="UP000594905">
    <property type="component" value="Chromosome"/>
</dbReference>
<gene>
    <name evidence="18" type="primary">potA_2</name>
    <name evidence="17" type="ORF">I6G51_05420</name>
    <name evidence="18" type="ORF">NCTC10288_01818</name>
</gene>
<comment type="catalytic activity">
    <reaction evidence="10">
        <text>alpha,alpha-trehalose(out) + ATP + H2O = alpha,alpha-trehalose(in) + ADP + phosphate + H(+)</text>
        <dbReference type="Rhea" id="RHEA:75203"/>
        <dbReference type="ChEBI" id="CHEBI:15377"/>
        <dbReference type="ChEBI" id="CHEBI:15378"/>
        <dbReference type="ChEBI" id="CHEBI:16551"/>
        <dbReference type="ChEBI" id="CHEBI:30616"/>
        <dbReference type="ChEBI" id="CHEBI:43474"/>
        <dbReference type="ChEBI" id="CHEBI:456216"/>
    </reaction>
</comment>
<organism evidence="18 19">
    <name type="scientific">Corynebacterium minutissimum</name>
    <dbReference type="NCBI Taxonomy" id="38301"/>
    <lineage>
        <taxon>Bacteria</taxon>
        <taxon>Bacillati</taxon>
        <taxon>Actinomycetota</taxon>
        <taxon>Actinomycetes</taxon>
        <taxon>Mycobacteriales</taxon>
        <taxon>Corynebacteriaceae</taxon>
        <taxon>Corynebacterium</taxon>
    </lineage>
</organism>
<dbReference type="PANTHER" id="PTHR42781:SF4">
    <property type="entry name" value="SPERMIDINE_PUTRESCINE IMPORT ATP-BINDING PROTEIN POTA"/>
    <property type="match status" value="1"/>
</dbReference>
<dbReference type="RefSeq" id="WP_039674272.1">
    <property type="nucleotide sequence ID" value="NZ_CP065689.1"/>
</dbReference>
<dbReference type="SUPFAM" id="SSF52540">
    <property type="entry name" value="P-loop containing nucleoside triphosphate hydrolases"/>
    <property type="match status" value="1"/>
</dbReference>
<evidence type="ECO:0000256" key="5">
    <source>
        <dbReference type="ARBA" id="ARBA00022741"/>
    </source>
</evidence>
<dbReference type="OrthoDB" id="4395244at2"/>
<dbReference type="InterPro" id="IPR027417">
    <property type="entry name" value="P-loop_NTPase"/>
</dbReference>
<sequence length="351" mass="37226">MSDIDIVNLGVTFPDGTRGLNDITLHIPSGEFVALVGPSGSGKTTLLRTIAGFIDPSEGTIALGGEDVSATPPEKRHMGMVFQQHAVWPHMSVADNVAYPLRRAGVKRSEVASRVERTLETVGLAGYGKRKPSTLSGGQRQRVALARAIVAEPRVLLLDEALSALDEPLRDALRREIVSLTRNNELTTVHVTHDRKEAIAIADRIAVLRDGTLEQFDAPHAVVTQPASAWVASFISDATLLDGTVRGGEVVVDKPALTWKRGEVSSISDAGMLDDGAAVTVAVLPDAVNVVSSAEGDVEATVTSVLFEVSSYSVNLEAGGVEFRARMAADPKPEVGDTVGLRITTPLVYPK</sequence>
<dbReference type="SMART" id="SM00382">
    <property type="entry name" value="AAA"/>
    <property type="match status" value="1"/>
</dbReference>
<dbReference type="PROSITE" id="PS00211">
    <property type="entry name" value="ABC_TRANSPORTER_1"/>
    <property type="match status" value="1"/>
</dbReference>
<evidence type="ECO:0000256" key="2">
    <source>
        <dbReference type="ARBA" id="ARBA00022448"/>
    </source>
</evidence>
<comment type="function">
    <text evidence="11">Part of the ABC transporter complex LpqY-SugA-SugB-SugC, which is highly specific for uptake of trehalose. Involved in the recycling of extracellular trehalose released from trehalose-containing molecules synthesized by M.tuberculosis. Trehalose uptake is essential for virulence. Responsible for energy coupling to the transport system.</text>
</comment>
<comment type="subunit">
    <text evidence="12">Monomer. Homodimerizes in the presence of ATP. The complex is composed of two ATP-binding proteins (SugC), two transmembrane proteins (SugA and SugB) and a solute-binding protein (LpqY).</text>
</comment>
<dbReference type="GO" id="GO:0016887">
    <property type="term" value="F:ATP hydrolysis activity"/>
    <property type="evidence" value="ECO:0007669"/>
    <property type="project" value="InterPro"/>
</dbReference>
<feature type="domain" description="ABC transporter" evidence="16">
    <location>
        <begin position="4"/>
        <end position="235"/>
    </location>
</feature>
<dbReference type="InterPro" id="IPR015853">
    <property type="entry name" value="ABC_transpr_FbpC"/>
</dbReference>
<dbReference type="FunFam" id="3.40.50.300:FF:000042">
    <property type="entry name" value="Maltose/maltodextrin ABC transporter, ATP-binding protein"/>
    <property type="match status" value="1"/>
</dbReference>
<reference evidence="17 20" key="2">
    <citation type="submission" date="2020-12" db="EMBL/GenBank/DDBJ databases">
        <title>FDA dAtabase for Regulatory Grade micrObial Sequences (FDA-ARGOS): Supporting development and validation of Infectious Disease Dx tests.</title>
        <authorList>
            <person name="Sproer C."/>
            <person name="Gronow S."/>
            <person name="Severitt S."/>
            <person name="Schroder I."/>
            <person name="Tallon L."/>
            <person name="Sadzewicz L."/>
            <person name="Zhao X."/>
            <person name="Boylan J."/>
            <person name="Ott S."/>
            <person name="Bowen H."/>
            <person name="Vavikolanu K."/>
            <person name="Mehta A."/>
            <person name="Aluvathingal J."/>
            <person name="Nadendla S."/>
            <person name="Lowell S."/>
            <person name="Myers T."/>
            <person name="Yan Y."/>
            <person name="Sichtig H."/>
        </authorList>
    </citation>
    <scope>NUCLEOTIDE SEQUENCE [LARGE SCALE GENOMIC DNA]</scope>
    <source>
        <strain evidence="17 20">FDAARGOS_894</strain>
    </source>
</reference>
<protein>
    <recommendedName>
        <fullName evidence="13">Trehalose import ATP-binding protein SugC</fullName>
    </recommendedName>
    <alternativeName>
        <fullName evidence="15">Nucleotide-binding domain of SugABC transporter</fullName>
    </alternativeName>
    <alternativeName>
        <fullName evidence="14">SugABC transporter ATPase SugC</fullName>
    </alternativeName>
</protein>
<keyword evidence="3" id="KW-1003">Cell membrane</keyword>
<evidence type="ECO:0000313" key="20">
    <source>
        <dbReference type="Proteomes" id="UP000594905"/>
    </source>
</evidence>
<name>A0A2X4REN9_9CORY</name>
<keyword evidence="4" id="KW-0410">Iron transport</keyword>
<dbReference type="EMBL" id="LS483460">
    <property type="protein sequence ID" value="SQI00501.1"/>
    <property type="molecule type" value="Genomic_DNA"/>
</dbReference>
<dbReference type="Pfam" id="PF00005">
    <property type="entry name" value="ABC_tran"/>
    <property type="match status" value="1"/>
</dbReference>
<accession>A0A2X4REN9</accession>
<keyword evidence="5" id="KW-0547">Nucleotide-binding</keyword>
<evidence type="ECO:0000256" key="15">
    <source>
        <dbReference type="ARBA" id="ARBA00082626"/>
    </source>
</evidence>
<evidence type="ECO:0000256" key="11">
    <source>
        <dbReference type="ARBA" id="ARBA00056091"/>
    </source>
</evidence>
<evidence type="ECO:0000256" key="14">
    <source>
        <dbReference type="ARBA" id="ARBA00080647"/>
    </source>
</evidence>
<dbReference type="SUPFAM" id="SSF50331">
    <property type="entry name" value="MOP-like"/>
    <property type="match status" value="1"/>
</dbReference>
<dbReference type="GO" id="GO:0043190">
    <property type="term" value="C:ATP-binding cassette (ABC) transporter complex"/>
    <property type="evidence" value="ECO:0007669"/>
    <property type="project" value="UniProtKB-ARBA"/>
</dbReference>
<dbReference type="KEGG" id="cmin:NCTC10288_01818"/>
<evidence type="ECO:0000256" key="3">
    <source>
        <dbReference type="ARBA" id="ARBA00022475"/>
    </source>
</evidence>
<dbReference type="Proteomes" id="UP000249264">
    <property type="component" value="Chromosome 1"/>
</dbReference>
<dbReference type="InterPro" id="IPR003439">
    <property type="entry name" value="ABC_transporter-like_ATP-bd"/>
</dbReference>
<dbReference type="GO" id="GO:0015408">
    <property type="term" value="F:ABC-type ferric iron transporter activity"/>
    <property type="evidence" value="ECO:0007669"/>
    <property type="project" value="InterPro"/>
</dbReference>
<dbReference type="InterPro" id="IPR017871">
    <property type="entry name" value="ABC_transporter-like_CS"/>
</dbReference>
<evidence type="ECO:0000256" key="9">
    <source>
        <dbReference type="ARBA" id="ARBA00023136"/>
    </source>
</evidence>
<keyword evidence="7" id="KW-0408">Iron</keyword>
<comment type="subcellular location">
    <subcellularLocation>
        <location evidence="1">Cell inner membrane</location>
        <topology evidence="1">Peripheral membrane protein</topology>
        <orientation evidence="1">Cytoplasmic side</orientation>
    </subcellularLocation>
</comment>
<evidence type="ECO:0000256" key="13">
    <source>
        <dbReference type="ARBA" id="ARBA00072105"/>
    </source>
</evidence>
<dbReference type="InterPro" id="IPR050093">
    <property type="entry name" value="ABC_SmlMolc_Importer"/>
</dbReference>
<dbReference type="InterPro" id="IPR008995">
    <property type="entry name" value="Mo/tungstate-bd_C_term_dom"/>
</dbReference>
<reference evidence="18 19" key="1">
    <citation type="submission" date="2018-06" db="EMBL/GenBank/DDBJ databases">
        <authorList>
            <consortium name="Pathogen Informatics"/>
            <person name="Doyle S."/>
        </authorList>
    </citation>
    <scope>NUCLEOTIDE SEQUENCE [LARGE SCALE GENOMIC DNA]</scope>
    <source>
        <strain evidence="18 19">NCTC10288</strain>
    </source>
</reference>
<evidence type="ECO:0000256" key="10">
    <source>
        <dbReference type="ARBA" id="ARBA00050305"/>
    </source>
</evidence>
<evidence type="ECO:0000259" key="16">
    <source>
        <dbReference type="PROSITE" id="PS50893"/>
    </source>
</evidence>
<evidence type="ECO:0000256" key="8">
    <source>
        <dbReference type="ARBA" id="ARBA00023065"/>
    </source>
</evidence>
<keyword evidence="18" id="KW-0378">Hydrolase</keyword>
<evidence type="ECO:0000256" key="4">
    <source>
        <dbReference type="ARBA" id="ARBA00022496"/>
    </source>
</evidence>